<keyword evidence="3 6" id="KW-1133">Transmembrane helix</keyword>
<feature type="compositionally biased region" description="Low complexity" evidence="5">
    <location>
        <begin position="57"/>
        <end position="66"/>
    </location>
</feature>
<feature type="domain" description="Sugar phosphate transporter" evidence="7">
    <location>
        <begin position="160"/>
        <end position="462"/>
    </location>
</feature>
<protein>
    <submittedName>
        <fullName evidence="8">Triose-phosphate Transporter</fullName>
    </submittedName>
</protein>
<dbReference type="EMBL" id="JABAYA010000055">
    <property type="protein sequence ID" value="KAF7727488.1"/>
    <property type="molecule type" value="Genomic_DNA"/>
</dbReference>
<feature type="transmembrane region" description="Helical" evidence="6">
    <location>
        <begin position="287"/>
        <end position="304"/>
    </location>
</feature>
<sequence>MNEFSEITGQNALPSNDDKKRRSGEYTDNNEFSSVSTLATPSTTPLRSTGLKKIPTSSPSVDASSSKPKRYLHSRTQSIHTHHVTVKKPHGRRGSLPPLHVGMTNKLGTADFSSPARSPYFSAASIPPLPEKGAISIQIANPKSDFINFHIMKHENIIKNAIYILLWYFFSTTLSLYNKNLMGRDRFNFHFPLLVSAIHAGLYSVITFAMVSFGGDRWNSQKSGQAITTSNYLAKVVPCGIAAALEICCSNASLVLVTLSFYTMVKSSTPIWVLLFSFIFGFEKPRVILITIILLMVAGVILTVEGETKFDTLGFLLVLVAAIVSGLRWNLTQLLLQQDQLGINNPIATLYYLSPVMFVTMLTLSFIFESPIRQFRHSEHFDSVFHILESFGLMAIGGVLAFAMTLAELYLIKNTNTVTLSVAGVSKEIVIITLSVLIYGDVLTSKNLLGLFVSIIGIISYNYYKLGKERHAEKNQYQMLPMHSNSKLED</sequence>
<feature type="transmembrane region" description="Helical" evidence="6">
    <location>
        <begin position="446"/>
        <end position="464"/>
    </location>
</feature>
<feature type="compositionally biased region" description="Polar residues" evidence="5">
    <location>
        <begin position="26"/>
        <end position="47"/>
    </location>
</feature>
<evidence type="ECO:0000256" key="6">
    <source>
        <dbReference type="SAM" id="Phobius"/>
    </source>
</evidence>
<feature type="transmembrane region" description="Helical" evidence="6">
    <location>
        <begin position="232"/>
        <end position="253"/>
    </location>
</feature>
<dbReference type="PANTHER" id="PTHR11132">
    <property type="entry name" value="SOLUTE CARRIER FAMILY 35"/>
    <property type="match status" value="1"/>
</dbReference>
<feature type="transmembrane region" description="Helical" evidence="6">
    <location>
        <begin position="388"/>
        <end position="411"/>
    </location>
</feature>
<feature type="compositionally biased region" description="Basic residues" evidence="5">
    <location>
        <begin position="80"/>
        <end position="93"/>
    </location>
</feature>
<feature type="transmembrane region" description="Helical" evidence="6">
    <location>
        <begin position="350"/>
        <end position="368"/>
    </location>
</feature>
<gene>
    <name evidence="8" type="primary">CAS42_1</name>
    <name evidence="8" type="ORF">EC973_007466</name>
</gene>
<reference evidence="8" key="1">
    <citation type="submission" date="2020-01" db="EMBL/GenBank/DDBJ databases">
        <title>Genome Sequencing of Three Apophysomyces-Like Fungal Strains Confirms a Novel Fungal Genus in the Mucoromycota with divergent Burkholderia-like Endosymbiotic Bacteria.</title>
        <authorList>
            <person name="Stajich J.E."/>
            <person name="Macias A.M."/>
            <person name="Carter-House D."/>
            <person name="Lovett B."/>
            <person name="Kasson L.R."/>
            <person name="Berry K."/>
            <person name="Grigoriev I."/>
            <person name="Chang Y."/>
            <person name="Spatafora J."/>
            <person name="Kasson M.T."/>
        </authorList>
    </citation>
    <scope>NUCLEOTIDE SEQUENCE</scope>
    <source>
        <strain evidence="8">NRRL A-21654</strain>
    </source>
</reference>
<dbReference type="InterPro" id="IPR050186">
    <property type="entry name" value="TPT_transporter"/>
</dbReference>
<comment type="caution">
    <text evidence="8">The sequence shown here is derived from an EMBL/GenBank/DDBJ whole genome shotgun (WGS) entry which is preliminary data.</text>
</comment>
<evidence type="ECO:0000259" key="7">
    <source>
        <dbReference type="Pfam" id="PF03151"/>
    </source>
</evidence>
<dbReference type="Proteomes" id="UP000605846">
    <property type="component" value="Unassembled WGS sequence"/>
</dbReference>
<feature type="compositionally biased region" description="Basic and acidic residues" evidence="5">
    <location>
        <begin position="16"/>
        <end position="25"/>
    </location>
</feature>
<feature type="compositionally biased region" description="Polar residues" evidence="5">
    <location>
        <begin position="1"/>
        <end position="14"/>
    </location>
</feature>
<evidence type="ECO:0000256" key="4">
    <source>
        <dbReference type="ARBA" id="ARBA00023136"/>
    </source>
</evidence>
<dbReference type="InterPro" id="IPR004853">
    <property type="entry name" value="Sugar_P_trans_dom"/>
</dbReference>
<dbReference type="Pfam" id="PF03151">
    <property type="entry name" value="TPT"/>
    <property type="match status" value="1"/>
</dbReference>
<organism evidence="8 9">
    <name type="scientific">Apophysomyces ossiformis</name>
    <dbReference type="NCBI Taxonomy" id="679940"/>
    <lineage>
        <taxon>Eukaryota</taxon>
        <taxon>Fungi</taxon>
        <taxon>Fungi incertae sedis</taxon>
        <taxon>Mucoromycota</taxon>
        <taxon>Mucoromycotina</taxon>
        <taxon>Mucoromycetes</taxon>
        <taxon>Mucorales</taxon>
        <taxon>Mucorineae</taxon>
        <taxon>Mucoraceae</taxon>
        <taxon>Apophysomyces</taxon>
    </lineage>
</organism>
<feature type="transmembrane region" description="Helical" evidence="6">
    <location>
        <begin position="189"/>
        <end position="211"/>
    </location>
</feature>
<comment type="subcellular location">
    <subcellularLocation>
        <location evidence="1">Membrane</location>
        <topology evidence="1">Multi-pass membrane protein</topology>
    </subcellularLocation>
</comment>
<feature type="region of interest" description="Disordered" evidence="5">
    <location>
        <begin position="1"/>
        <end position="99"/>
    </location>
</feature>
<evidence type="ECO:0000256" key="1">
    <source>
        <dbReference type="ARBA" id="ARBA00004141"/>
    </source>
</evidence>
<feature type="transmembrane region" description="Helical" evidence="6">
    <location>
        <begin position="310"/>
        <end position="329"/>
    </location>
</feature>
<evidence type="ECO:0000313" key="9">
    <source>
        <dbReference type="Proteomes" id="UP000605846"/>
    </source>
</evidence>
<dbReference type="GO" id="GO:0016020">
    <property type="term" value="C:membrane"/>
    <property type="evidence" value="ECO:0007669"/>
    <property type="project" value="UniProtKB-SubCell"/>
</dbReference>
<evidence type="ECO:0000256" key="5">
    <source>
        <dbReference type="SAM" id="MobiDB-lite"/>
    </source>
</evidence>
<evidence type="ECO:0000256" key="3">
    <source>
        <dbReference type="ARBA" id="ARBA00022989"/>
    </source>
</evidence>
<dbReference type="OrthoDB" id="6418713at2759"/>
<dbReference type="AlphaFoldDB" id="A0A8H7BU47"/>
<evidence type="ECO:0000256" key="2">
    <source>
        <dbReference type="ARBA" id="ARBA00022692"/>
    </source>
</evidence>
<keyword evidence="9" id="KW-1185">Reference proteome</keyword>
<evidence type="ECO:0000313" key="8">
    <source>
        <dbReference type="EMBL" id="KAF7727488.1"/>
    </source>
</evidence>
<keyword evidence="2 6" id="KW-0812">Transmembrane</keyword>
<name>A0A8H7BU47_9FUNG</name>
<proteinExistence type="predicted"/>
<keyword evidence="4 6" id="KW-0472">Membrane</keyword>
<feature type="transmembrane region" description="Helical" evidence="6">
    <location>
        <begin position="160"/>
        <end position="177"/>
    </location>
</feature>
<accession>A0A8H7BU47</accession>